<dbReference type="InterPro" id="IPR050863">
    <property type="entry name" value="CenT-Element_Derived"/>
</dbReference>
<accession>A0A224YXZ2</accession>
<comment type="subcellular location">
    <subcellularLocation>
        <location evidence="1">Nucleus</location>
    </subcellularLocation>
</comment>
<evidence type="ECO:0000256" key="1">
    <source>
        <dbReference type="ARBA" id="ARBA00004123"/>
    </source>
</evidence>
<dbReference type="SUPFAM" id="SSF46689">
    <property type="entry name" value="Homeodomain-like"/>
    <property type="match status" value="1"/>
</dbReference>
<dbReference type="PANTHER" id="PTHR19303:SF74">
    <property type="entry name" value="POGO TRANSPOSABLE ELEMENT WITH KRAB DOMAIN"/>
    <property type="match status" value="1"/>
</dbReference>
<reference evidence="4" key="1">
    <citation type="journal article" date="2017" name="Parasit. Vectors">
        <title>Sialotranscriptomics of Rhipicephalus zambeziensis reveals intricate expression profiles of secretory proteins and suggests tight temporal transcriptional regulation during blood-feeding.</title>
        <authorList>
            <person name="de Castro M.H."/>
            <person name="de Klerk D."/>
            <person name="Pienaar R."/>
            <person name="Rees D.J.G."/>
            <person name="Mans B.J."/>
        </authorList>
    </citation>
    <scope>NUCLEOTIDE SEQUENCE</scope>
    <source>
        <tissue evidence="4">Salivary glands</tissue>
    </source>
</reference>
<dbReference type="Pfam" id="PF03184">
    <property type="entry name" value="DDE_1"/>
    <property type="match status" value="1"/>
</dbReference>
<dbReference type="GO" id="GO:0003677">
    <property type="term" value="F:DNA binding"/>
    <property type="evidence" value="ECO:0007669"/>
    <property type="project" value="UniProtKB-KW"/>
</dbReference>
<dbReference type="PANTHER" id="PTHR19303">
    <property type="entry name" value="TRANSPOSON"/>
    <property type="match status" value="1"/>
</dbReference>
<dbReference type="InterPro" id="IPR018586">
    <property type="entry name" value="Brinker_DNA-bd"/>
</dbReference>
<dbReference type="InterPro" id="IPR004875">
    <property type="entry name" value="DDE_SF_endonuclease_dom"/>
</dbReference>
<dbReference type="Pfam" id="PF09607">
    <property type="entry name" value="BrkDBD"/>
    <property type="match status" value="1"/>
</dbReference>
<dbReference type="Pfam" id="PF03221">
    <property type="entry name" value="HTH_Tnp_Tc5"/>
    <property type="match status" value="1"/>
</dbReference>
<evidence type="ECO:0000259" key="3">
    <source>
        <dbReference type="PROSITE" id="PS51253"/>
    </source>
</evidence>
<dbReference type="InterPro" id="IPR006600">
    <property type="entry name" value="HTH_CenpB_DNA-bd_dom"/>
</dbReference>
<dbReference type="GO" id="GO:0005634">
    <property type="term" value="C:nucleus"/>
    <property type="evidence" value="ECO:0007669"/>
    <property type="project" value="UniProtKB-SubCell"/>
</dbReference>
<proteinExistence type="predicted"/>
<feature type="domain" description="HTH CENPB-type" evidence="3">
    <location>
        <begin position="59"/>
        <end position="132"/>
    </location>
</feature>
<dbReference type="SMART" id="SM00674">
    <property type="entry name" value="CENPB"/>
    <property type="match status" value="1"/>
</dbReference>
<sequence length="413" mass="46486">MAPNRRCHYSAAFKRKVVLAAESSSNVQAGRDFGVDEKNVRRWRGQREKLFACAATRMAFTGPRKGRHPEMETALADFVRTQRAAALPVTTEVLQAKARELSRERGVSAADFKASRGWLQKFMKRFGFSLRRRTSIAQKLPADYEEKLLEFQRFVLRKREARAYPLGQIGNADQTPVYFDMPVAYTVSEKGAKEVKVRSAGYEKQRATVMLCCTADGHKLPPYIVFKRKTLPAKEAFPRKVIVRANENGWMTSAMVEEWLNVVWRRRPGALLCKHSLLVLDSYRGHLTDSVKAALAEMNTDLAVIPGGMTGQLQPLDVCINKPFKDRLRGLYTDWLSEEDHQLTPTGRIKRASLSQLAGWVAAAWDDIPETLIVRSFKKCSISNALDGTEDCAVFEDSDKEASDEGSSDDDSE</sequence>
<dbReference type="Gene3D" id="1.10.10.60">
    <property type="entry name" value="Homeodomain-like"/>
    <property type="match status" value="1"/>
</dbReference>
<dbReference type="InterPro" id="IPR009057">
    <property type="entry name" value="Homeodomain-like_sf"/>
</dbReference>
<name>A0A224YXZ2_9ACAR</name>
<organism evidence="4">
    <name type="scientific">Rhipicephalus zambeziensis</name>
    <dbReference type="NCBI Taxonomy" id="60191"/>
    <lineage>
        <taxon>Eukaryota</taxon>
        <taxon>Metazoa</taxon>
        <taxon>Ecdysozoa</taxon>
        <taxon>Arthropoda</taxon>
        <taxon>Chelicerata</taxon>
        <taxon>Arachnida</taxon>
        <taxon>Acari</taxon>
        <taxon>Parasitiformes</taxon>
        <taxon>Ixodida</taxon>
        <taxon>Ixodoidea</taxon>
        <taxon>Ixodidae</taxon>
        <taxon>Rhipicephalinae</taxon>
        <taxon>Rhipicephalus</taxon>
        <taxon>Rhipicephalus</taxon>
    </lineage>
</organism>
<protein>
    <submittedName>
        <fullName evidence="4">Pogo ele1 orf1-h 1e-40-j 4</fullName>
    </submittedName>
</protein>
<evidence type="ECO:0000313" key="4">
    <source>
        <dbReference type="EMBL" id="MAA21795.1"/>
    </source>
</evidence>
<dbReference type="PROSITE" id="PS51253">
    <property type="entry name" value="HTH_CENPB"/>
    <property type="match status" value="1"/>
</dbReference>
<evidence type="ECO:0000256" key="2">
    <source>
        <dbReference type="ARBA" id="ARBA00023125"/>
    </source>
</evidence>
<dbReference type="AlphaFoldDB" id="A0A224YXZ2"/>
<dbReference type="EMBL" id="GFPF01010649">
    <property type="protein sequence ID" value="MAA21795.1"/>
    <property type="molecule type" value="Transcribed_RNA"/>
</dbReference>
<keyword evidence="2" id="KW-0238">DNA-binding</keyword>